<dbReference type="RefSeq" id="WP_138044383.1">
    <property type="nucleotide sequence ID" value="NZ_VBZC01000007.1"/>
</dbReference>
<accession>A0A5R9FRM0</accession>
<gene>
    <name evidence="9" type="ORF">FE633_07945</name>
</gene>
<reference evidence="9 10" key="1">
    <citation type="submission" date="2019-05" db="EMBL/GenBank/DDBJ databases">
        <title>Streptomyces sp. NEAU-C151, a novel actinomycete isolated from soil.</title>
        <authorList>
            <person name="Han L."/>
            <person name="Jiang H."/>
        </authorList>
    </citation>
    <scope>NUCLEOTIDE SEQUENCE [LARGE SCALE GENOMIC DNA]</scope>
    <source>
        <strain evidence="9 10">NEAU-C151</strain>
    </source>
</reference>
<dbReference type="InterPro" id="IPR047869">
    <property type="entry name" value="YdcJ_bac-like"/>
</dbReference>
<keyword evidence="4" id="KW-0408">Iron</keyword>
<organism evidence="9 10">
    <name type="scientific">Streptomyces montanus</name>
    <dbReference type="NCBI Taxonomy" id="2580423"/>
    <lineage>
        <taxon>Bacteria</taxon>
        <taxon>Bacillati</taxon>
        <taxon>Actinomycetota</taxon>
        <taxon>Actinomycetes</taxon>
        <taxon>Kitasatosporales</taxon>
        <taxon>Streptomycetaceae</taxon>
        <taxon>Streptomyces</taxon>
    </lineage>
</organism>
<evidence type="ECO:0000256" key="7">
    <source>
        <dbReference type="ARBA" id="ARBA00035034"/>
    </source>
</evidence>
<dbReference type="GO" id="GO:0051213">
    <property type="term" value="F:dioxygenase activity"/>
    <property type="evidence" value="ECO:0007669"/>
    <property type="project" value="UniProtKB-KW"/>
</dbReference>
<name>A0A5R9FRM0_9ACTN</name>
<evidence type="ECO:0000256" key="6">
    <source>
        <dbReference type="ARBA" id="ARBA00035023"/>
    </source>
</evidence>
<keyword evidence="3" id="KW-0560">Oxidoreductase</keyword>
<sequence>MISQWQLRAAFAARLSDMYGREVPAYTTLVDVSREVNEDVLRAQGANAERLGSISRVTAERHGAIRVGTPAELSQVARVFGALGMHPVGFYDLREAAASAIPVVSTAFRPVDGEELARNPFRVFTSMLTPADPRFFDADLRSRLEAFLAARELFPPELLALADRAVAERELPDAEAERFLQLTVGAFELSTEPIDKVWYETLEKISAVAADIGGVRSTHINHLTPRVLDIDELYRRMTERGIEMIDAIQGPPQWKGPDLLLRQTSFRALAEPRAQRTEDGSVISGALRVRFGEVEARGIAVTREGRALYDHLLGLVDQQAALHPGADRADRAELARTLWAEHVPGTERELAAQGLGYFTYRVVPDRPRDGSRPPTGIDDLVEQGWVRAEPIVYEDFLPRSAAGIFQSNLSGEGSRDNAQEGAAYDSEWLSGAIDREVLDPFALYERQQNQSLAQVAQELRLDGTPG</sequence>
<dbReference type="PANTHER" id="PTHR39479:SF2">
    <property type="entry name" value="2-OXOADIPATE DIOXYGENASE_DECARBOXYLASE"/>
    <property type="match status" value="1"/>
</dbReference>
<comment type="similarity">
    <text evidence="5">Belongs to the 2-oxoadipate dioxygenase/decarboxylase family.</text>
</comment>
<dbReference type="Gene3D" id="3.10.180.80">
    <property type="entry name" value="Uncharacterised protein PF07063, DUF1338"/>
    <property type="match status" value="1"/>
</dbReference>
<dbReference type="AlphaFoldDB" id="A0A5R9FRM0"/>
<comment type="cofactor">
    <cofactor evidence="1">
        <name>Fe(2+)</name>
        <dbReference type="ChEBI" id="CHEBI:29033"/>
    </cofactor>
</comment>
<dbReference type="Proteomes" id="UP000305906">
    <property type="component" value="Unassembled WGS sequence"/>
</dbReference>
<evidence type="ECO:0000256" key="5">
    <source>
        <dbReference type="ARBA" id="ARBA00035013"/>
    </source>
</evidence>
<proteinExistence type="inferred from homology"/>
<evidence type="ECO:0000256" key="1">
    <source>
        <dbReference type="ARBA" id="ARBA00001954"/>
    </source>
</evidence>
<dbReference type="EMBL" id="VBZC01000007">
    <property type="protein sequence ID" value="TLS46622.1"/>
    <property type="molecule type" value="Genomic_DNA"/>
</dbReference>
<dbReference type="CDD" id="cd16348">
    <property type="entry name" value="VOC_YdcJ_like"/>
    <property type="match status" value="1"/>
</dbReference>
<comment type="caution">
    <text evidence="9">The sequence shown here is derived from an EMBL/GenBank/DDBJ whole genome shotgun (WGS) entry which is preliminary data.</text>
</comment>
<dbReference type="EC" id="1.13.11.93" evidence="6"/>
<evidence type="ECO:0000313" key="9">
    <source>
        <dbReference type="EMBL" id="TLS46622.1"/>
    </source>
</evidence>
<evidence type="ECO:0000313" key="10">
    <source>
        <dbReference type="Proteomes" id="UP000305906"/>
    </source>
</evidence>
<evidence type="ECO:0000256" key="4">
    <source>
        <dbReference type="ARBA" id="ARBA00023004"/>
    </source>
</evidence>
<keyword evidence="2" id="KW-0223">Dioxygenase</keyword>
<evidence type="ECO:0000256" key="8">
    <source>
        <dbReference type="ARBA" id="ARBA00035045"/>
    </source>
</evidence>
<dbReference type="SMART" id="SM01150">
    <property type="entry name" value="DUF1338"/>
    <property type="match status" value="1"/>
</dbReference>
<dbReference type="PANTHER" id="PTHR39479">
    <property type="match status" value="1"/>
</dbReference>
<dbReference type="Pfam" id="PF07063">
    <property type="entry name" value="HGLS"/>
    <property type="match status" value="1"/>
</dbReference>
<keyword evidence="10" id="KW-1185">Reference proteome</keyword>
<dbReference type="InterPro" id="IPR009770">
    <property type="entry name" value="HGLS"/>
</dbReference>
<evidence type="ECO:0000256" key="3">
    <source>
        <dbReference type="ARBA" id="ARBA00023002"/>
    </source>
</evidence>
<evidence type="ECO:0000256" key="2">
    <source>
        <dbReference type="ARBA" id="ARBA00022964"/>
    </source>
</evidence>
<protein>
    <recommendedName>
        <fullName evidence="7">2-oxoadipate dioxygenase/decarboxylase</fullName>
        <ecNumber evidence="6">1.13.11.93</ecNumber>
    </recommendedName>
    <alternativeName>
        <fullName evidence="8">2-hydroxyglutarate synthase</fullName>
    </alternativeName>
</protein>